<dbReference type="HOGENOM" id="CLU_1137314_0_0_6"/>
<dbReference type="Proteomes" id="UP000002425">
    <property type="component" value="Chromosome"/>
</dbReference>
<reference evidence="1" key="1">
    <citation type="submission" date="2006-03" db="EMBL/GenBank/DDBJ databases">
        <title>Complete sequence of chromosome of Psychrobacter cryohalolentis K5.</title>
        <authorList>
            <consortium name="US DOE Joint Genome Institute"/>
            <person name="Copeland A."/>
            <person name="Lucas S."/>
            <person name="Lapidus A."/>
            <person name="Barry K."/>
            <person name="Detter J.C."/>
            <person name="Glavina del Rio T."/>
            <person name="Hammon N."/>
            <person name="Israni S."/>
            <person name="Dalin E."/>
            <person name="Tice H."/>
            <person name="Pitluck S."/>
            <person name="Brettin T."/>
            <person name="Bruce D."/>
            <person name="Han C."/>
            <person name="Tapia R."/>
            <person name="Sims D.R."/>
            <person name="Gilna P."/>
            <person name="Schmutz J."/>
            <person name="Larimer F."/>
            <person name="Land M."/>
            <person name="Hauser L."/>
            <person name="Kyrpides N."/>
            <person name="Kim E."/>
            <person name="Richardson P."/>
        </authorList>
    </citation>
    <scope>NUCLEOTIDE SEQUENCE</scope>
    <source>
        <strain evidence="1">K5</strain>
    </source>
</reference>
<dbReference type="KEGG" id="pcr:Pcryo_0941"/>
<dbReference type="EMBL" id="CP000323">
    <property type="protein sequence ID" value="ABE74722.1"/>
    <property type="molecule type" value="Genomic_DNA"/>
</dbReference>
<dbReference type="SUPFAM" id="SSF81301">
    <property type="entry name" value="Nucleotidyltransferase"/>
    <property type="match status" value="1"/>
</dbReference>
<gene>
    <name evidence="1" type="ordered locus">Pcryo_0941</name>
</gene>
<sequence length="244" mass="27743">MEILRLFESDDRMNKFQNLFKQLIYVLSEENIKYVIIGTVAYSEYAPPRATNNINFMISESDCCKLESVLKEHGIDFIWNAYQQLIIAVKDDSDETKKYPLELSFQRAPKGLTVNRPIPKEIFGVADVPVASPEVLVALWCLAVINGNPKSYYDAQMVIKLQLADVDRCAAVIDSLLESDANKVLRSILTGNAMYVDTINMGEALILPSDLIQTHEEIELVKAHRYNAVQERRRQLCKAIQQTK</sequence>
<keyword evidence="2" id="KW-1185">Reference proteome</keyword>
<proteinExistence type="predicted"/>
<dbReference type="InterPro" id="IPR043519">
    <property type="entry name" value="NT_sf"/>
</dbReference>
<name>Q1QC81_PSYCK</name>
<evidence type="ECO:0000313" key="1">
    <source>
        <dbReference type="EMBL" id="ABE74722.1"/>
    </source>
</evidence>
<dbReference type="STRING" id="335284.Pcryo_0941"/>
<protein>
    <submittedName>
        <fullName evidence="1">Uncharacterized protein</fullName>
    </submittedName>
</protein>
<organism evidence="1 2">
    <name type="scientific">Psychrobacter cryohalolentis (strain ATCC BAA-1226 / DSM 17306 / VKM B-2378 / K5)</name>
    <dbReference type="NCBI Taxonomy" id="335284"/>
    <lineage>
        <taxon>Bacteria</taxon>
        <taxon>Pseudomonadati</taxon>
        <taxon>Pseudomonadota</taxon>
        <taxon>Gammaproteobacteria</taxon>
        <taxon>Moraxellales</taxon>
        <taxon>Moraxellaceae</taxon>
        <taxon>Psychrobacter</taxon>
    </lineage>
</organism>
<dbReference type="Gene3D" id="3.30.460.40">
    <property type="match status" value="1"/>
</dbReference>
<evidence type="ECO:0000313" key="2">
    <source>
        <dbReference type="Proteomes" id="UP000002425"/>
    </source>
</evidence>
<accession>Q1QC81</accession>
<dbReference type="AlphaFoldDB" id="Q1QC81"/>